<comment type="caution">
    <text evidence="1">The sequence shown here is derived from an EMBL/GenBank/DDBJ whole genome shotgun (WGS) entry which is preliminary data.</text>
</comment>
<accession>A0A388L8T6</accession>
<reference evidence="1 2" key="1">
    <citation type="journal article" date="2018" name="Cell">
        <title>The Chara Genome: Secondary Complexity and Implications for Plant Terrestrialization.</title>
        <authorList>
            <person name="Nishiyama T."/>
            <person name="Sakayama H."/>
            <person name="Vries J.D."/>
            <person name="Buschmann H."/>
            <person name="Saint-Marcoux D."/>
            <person name="Ullrich K.K."/>
            <person name="Haas F.B."/>
            <person name="Vanderstraeten L."/>
            <person name="Becker D."/>
            <person name="Lang D."/>
            <person name="Vosolsobe S."/>
            <person name="Rombauts S."/>
            <person name="Wilhelmsson P.K.I."/>
            <person name="Janitza P."/>
            <person name="Kern R."/>
            <person name="Heyl A."/>
            <person name="Rumpler F."/>
            <person name="Villalobos L.I.A.C."/>
            <person name="Clay J.M."/>
            <person name="Skokan R."/>
            <person name="Toyoda A."/>
            <person name="Suzuki Y."/>
            <person name="Kagoshima H."/>
            <person name="Schijlen E."/>
            <person name="Tajeshwar N."/>
            <person name="Catarino B."/>
            <person name="Hetherington A.J."/>
            <person name="Saltykova A."/>
            <person name="Bonnot C."/>
            <person name="Breuninger H."/>
            <person name="Symeonidi A."/>
            <person name="Radhakrishnan G.V."/>
            <person name="Van Nieuwerburgh F."/>
            <person name="Deforce D."/>
            <person name="Chang C."/>
            <person name="Karol K.G."/>
            <person name="Hedrich R."/>
            <person name="Ulvskov P."/>
            <person name="Glockner G."/>
            <person name="Delwiche C.F."/>
            <person name="Petrasek J."/>
            <person name="Van de Peer Y."/>
            <person name="Friml J."/>
            <person name="Beilby M."/>
            <person name="Dolan L."/>
            <person name="Kohara Y."/>
            <person name="Sugano S."/>
            <person name="Fujiyama A."/>
            <person name="Delaux P.-M."/>
            <person name="Quint M."/>
            <person name="TheiBen G."/>
            <person name="Hagemann M."/>
            <person name="Harholt J."/>
            <person name="Dunand C."/>
            <person name="Zachgo S."/>
            <person name="Langdale J."/>
            <person name="Maumus F."/>
            <person name="Straeten D.V.D."/>
            <person name="Gould S.B."/>
            <person name="Rensing S.A."/>
        </authorList>
    </citation>
    <scope>NUCLEOTIDE SEQUENCE [LARGE SCALE GENOMIC DNA]</scope>
    <source>
        <strain evidence="1 2">S276</strain>
    </source>
</reference>
<keyword evidence="2" id="KW-1185">Reference proteome</keyword>
<name>A0A388L8T6_CHABU</name>
<sequence length="290" mass="29781">MIATSSYLWAQLYVSYAGVAAAEAERAFVAAAVAHARAEAAAVMATALATSQAQATAQAPSSSVSEGLAWSDIFLGEDGGDDGVVSADGEVLPVEVRAPDCEGVNHGEEFLLVGVVVSSGSERVSRSGEVNSSEEVVEVVSAEAMLWKKRGRGGADLGMVEVLVEVDKSGFDWGGTIDDCVTAGVVVLGEGGGGATMVEVVVDEGGDVQVDGVGVEVEVEACPEEGVGWGVEEGGVVVVTTVMAGEFPWSVVTQSEMATMVVLMVAREDLREVNVWRIVASSRVVVVEVG</sequence>
<gene>
    <name evidence="1" type="ORF">CBR_g27955</name>
</gene>
<organism evidence="1 2">
    <name type="scientific">Chara braunii</name>
    <name type="common">Braun's stonewort</name>
    <dbReference type="NCBI Taxonomy" id="69332"/>
    <lineage>
        <taxon>Eukaryota</taxon>
        <taxon>Viridiplantae</taxon>
        <taxon>Streptophyta</taxon>
        <taxon>Charophyceae</taxon>
        <taxon>Charales</taxon>
        <taxon>Characeae</taxon>
        <taxon>Chara</taxon>
    </lineage>
</organism>
<protein>
    <submittedName>
        <fullName evidence="1">Uncharacterized protein</fullName>
    </submittedName>
</protein>
<proteinExistence type="predicted"/>
<evidence type="ECO:0000313" key="2">
    <source>
        <dbReference type="Proteomes" id="UP000265515"/>
    </source>
</evidence>
<dbReference type="AlphaFoldDB" id="A0A388L8T6"/>
<dbReference type="Gramene" id="GBG78730">
    <property type="protein sequence ID" value="GBG78730"/>
    <property type="gene ID" value="CBR_g27955"/>
</dbReference>
<dbReference type="EMBL" id="BFEA01000302">
    <property type="protein sequence ID" value="GBG78730.1"/>
    <property type="molecule type" value="Genomic_DNA"/>
</dbReference>
<dbReference type="Proteomes" id="UP000265515">
    <property type="component" value="Unassembled WGS sequence"/>
</dbReference>
<evidence type="ECO:0000313" key="1">
    <source>
        <dbReference type="EMBL" id="GBG78730.1"/>
    </source>
</evidence>